<sequence length="137" mass="15295">MNISASVEKEKLQQEMNLFSKQDVPRKRNKFMRMLAIRVLQNIIKRNPVESGASRAAWVAALEQLGGTAPVGWQGDSPEAASINEGAKQGEVTINDTRQQTKIEATNNVEYIAYLEYGASNRSPFRMVRQALAEVEN</sequence>
<dbReference type="AlphaFoldDB" id="A0A3B1DJ04"/>
<organism evidence="1">
    <name type="scientific">hydrothermal vent metagenome</name>
    <dbReference type="NCBI Taxonomy" id="652676"/>
    <lineage>
        <taxon>unclassified sequences</taxon>
        <taxon>metagenomes</taxon>
        <taxon>ecological metagenomes</taxon>
    </lineage>
</organism>
<proteinExistence type="predicted"/>
<reference evidence="1" key="1">
    <citation type="submission" date="2018-06" db="EMBL/GenBank/DDBJ databases">
        <authorList>
            <person name="Zhirakovskaya E."/>
        </authorList>
    </citation>
    <scope>NUCLEOTIDE SEQUENCE</scope>
</reference>
<evidence type="ECO:0008006" key="2">
    <source>
        <dbReference type="Google" id="ProtNLM"/>
    </source>
</evidence>
<name>A0A3B1DJ04_9ZZZZ</name>
<protein>
    <recommendedName>
        <fullName evidence="2">Phage protein</fullName>
    </recommendedName>
</protein>
<gene>
    <name evidence="1" type="ORF">MNBD_PLANCTO02-2913</name>
</gene>
<dbReference type="EMBL" id="UOGL01000472">
    <property type="protein sequence ID" value="VAX40672.1"/>
    <property type="molecule type" value="Genomic_DNA"/>
</dbReference>
<evidence type="ECO:0000313" key="1">
    <source>
        <dbReference type="EMBL" id="VAX40672.1"/>
    </source>
</evidence>
<accession>A0A3B1DJ04</accession>